<accession>A0A948RUX1</accession>
<dbReference type="PROSITE" id="PS52016">
    <property type="entry name" value="TONB_DEPENDENT_REC_3"/>
    <property type="match status" value="1"/>
</dbReference>
<evidence type="ECO:0000256" key="9">
    <source>
        <dbReference type="ARBA" id="ARBA00023237"/>
    </source>
</evidence>
<keyword evidence="2 10" id="KW-0813">Transport</keyword>
<keyword evidence="8 14" id="KW-0675">Receptor</keyword>
<dbReference type="GO" id="GO:0015344">
    <property type="term" value="F:siderophore uptake transmembrane transporter activity"/>
    <property type="evidence" value="ECO:0007669"/>
    <property type="project" value="TreeGrafter"/>
</dbReference>
<dbReference type="InterPro" id="IPR039426">
    <property type="entry name" value="TonB-dep_rcpt-like"/>
</dbReference>
<dbReference type="InterPro" id="IPR012910">
    <property type="entry name" value="Plug_dom"/>
</dbReference>
<evidence type="ECO:0000259" key="12">
    <source>
        <dbReference type="Pfam" id="PF00593"/>
    </source>
</evidence>
<feature type="domain" description="TonB-dependent receptor-like beta-barrel" evidence="12">
    <location>
        <begin position="230"/>
        <end position="633"/>
    </location>
</feature>
<keyword evidence="4 10" id="KW-0812">Transmembrane</keyword>
<comment type="similarity">
    <text evidence="10 11">Belongs to the TonB-dependent receptor family.</text>
</comment>
<dbReference type="CDD" id="cd01347">
    <property type="entry name" value="ligand_gated_channel"/>
    <property type="match status" value="1"/>
</dbReference>
<evidence type="ECO:0000256" key="8">
    <source>
        <dbReference type="ARBA" id="ARBA00023170"/>
    </source>
</evidence>
<dbReference type="PANTHER" id="PTHR30069">
    <property type="entry name" value="TONB-DEPENDENT OUTER MEMBRANE RECEPTOR"/>
    <property type="match status" value="1"/>
</dbReference>
<keyword evidence="3 10" id="KW-1134">Transmembrane beta strand</keyword>
<dbReference type="PANTHER" id="PTHR30069:SF29">
    <property type="entry name" value="HEMOGLOBIN AND HEMOGLOBIN-HAPTOGLOBIN-BINDING PROTEIN 1-RELATED"/>
    <property type="match status" value="1"/>
</dbReference>
<dbReference type="InterPro" id="IPR037066">
    <property type="entry name" value="Plug_dom_sf"/>
</dbReference>
<name>A0A948RUX1_UNCEI</name>
<dbReference type="Pfam" id="PF00593">
    <property type="entry name" value="TonB_dep_Rec_b-barrel"/>
    <property type="match status" value="1"/>
</dbReference>
<dbReference type="SUPFAM" id="SSF56935">
    <property type="entry name" value="Porins"/>
    <property type="match status" value="1"/>
</dbReference>
<keyword evidence="5" id="KW-0732">Signal</keyword>
<evidence type="ECO:0000313" key="14">
    <source>
        <dbReference type="EMBL" id="MBU2690436.1"/>
    </source>
</evidence>
<evidence type="ECO:0000256" key="10">
    <source>
        <dbReference type="PROSITE-ProRule" id="PRU01360"/>
    </source>
</evidence>
<dbReference type="Pfam" id="PF07715">
    <property type="entry name" value="Plug"/>
    <property type="match status" value="1"/>
</dbReference>
<dbReference type="InterPro" id="IPR000531">
    <property type="entry name" value="Beta-barrel_TonB"/>
</dbReference>
<organism evidence="14 15">
    <name type="scientific">Eiseniibacteriota bacterium</name>
    <dbReference type="NCBI Taxonomy" id="2212470"/>
    <lineage>
        <taxon>Bacteria</taxon>
        <taxon>Candidatus Eiseniibacteriota</taxon>
    </lineage>
</organism>
<dbReference type="Proteomes" id="UP000777784">
    <property type="component" value="Unassembled WGS sequence"/>
</dbReference>
<evidence type="ECO:0000256" key="3">
    <source>
        <dbReference type="ARBA" id="ARBA00022452"/>
    </source>
</evidence>
<reference evidence="14" key="1">
    <citation type="submission" date="2021-05" db="EMBL/GenBank/DDBJ databases">
        <title>Energy efficiency and biological interactions define the core microbiome of deep oligotrophic groundwater.</title>
        <authorList>
            <person name="Mehrshad M."/>
            <person name="Lopez-Fernandez M."/>
            <person name="Bell E."/>
            <person name="Bernier-Latmani R."/>
            <person name="Bertilsson S."/>
            <person name="Dopson M."/>
        </authorList>
    </citation>
    <scope>NUCLEOTIDE SEQUENCE</scope>
    <source>
        <strain evidence="14">Modern_marine.mb.64</strain>
    </source>
</reference>
<feature type="domain" description="TonB-dependent receptor plug" evidence="13">
    <location>
        <begin position="72"/>
        <end position="180"/>
    </location>
</feature>
<keyword evidence="6 11" id="KW-0798">TonB box</keyword>
<dbReference type="GO" id="GO:0009279">
    <property type="term" value="C:cell outer membrane"/>
    <property type="evidence" value="ECO:0007669"/>
    <property type="project" value="UniProtKB-SubCell"/>
</dbReference>
<evidence type="ECO:0000259" key="13">
    <source>
        <dbReference type="Pfam" id="PF07715"/>
    </source>
</evidence>
<evidence type="ECO:0000256" key="4">
    <source>
        <dbReference type="ARBA" id="ARBA00022692"/>
    </source>
</evidence>
<dbReference type="EMBL" id="JAHJDP010000031">
    <property type="protein sequence ID" value="MBU2690436.1"/>
    <property type="molecule type" value="Genomic_DNA"/>
</dbReference>
<evidence type="ECO:0000256" key="2">
    <source>
        <dbReference type="ARBA" id="ARBA00022448"/>
    </source>
</evidence>
<proteinExistence type="inferred from homology"/>
<gene>
    <name evidence="14" type="ORF">KJ970_05865</name>
</gene>
<evidence type="ECO:0000256" key="5">
    <source>
        <dbReference type="ARBA" id="ARBA00022729"/>
    </source>
</evidence>
<evidence type="ECO:0000256" key="7">
    <source>
        <dbReference type="ARBA" id="ARBA00023136"/>
    </source>
</evidence>
<dbReference type="Gene3D" id="2.40.170.20">
    <property type="entry name" value="TonB-dependent receptor, beta-barrel domain"/>
    <property type="match status" value="1"/>
</dbReference>
<protein>
    <submittedName>
        <fullName evidence="14">TonB-dependent receptor</fullName>
    </submittedName>
</protein>
<dbReference type="AlphaFoldDB" id="A0A948RUX1"/>
<dbReference type="Gene3D" id="2.170.130.10">
    <property type="entry name" value="TonB-dependent receptor, plug domain"/>
    <property type="match status" value="1"/>
</dbReference>
<dbReference type="GO" id="GO:0044718">
    <property type="term" value="P:siderophore transmembrane transport"/>
    <property type="evidence" value="ECO:0007669"/>
    <property type="project" value="TreeGrafter"/>
</dbReference>
<comment type="caution">
    <text evidence="14">The sequence shown here is derived from an EMBL/GenBank/DDBJ whole genome shotgun (WGS) entry which is preliminary data.</text>
</comment>
<dbReference type="InterPro" id="IPR036942">
    <property type="entry name" value="Beta-barrel_TonB_sf"/>
</dbReference>
<keyword evidence="7 10" id="KW-0472">Membrane</keyword>
<comment type="subcellular location">
    <subcellularLocation>
        <location evidence="1 10">Cell outer membrane</location>
        <topology evidence="1 10">Multi-pass membrane protein</topology>
    </subcellularLocation>
</comment>
<evidence type="ECO:0000256" key="1">
    <source>
        <dbReference type="ARBA" id="ARBA00004571"/>
    </source>
</evidence>
<keyword evidence="9 10" id="KW-0998">Cell outer membrane</keyword>
<sequence length="659" mass="74097">MIKKKEGTLSIRSFGVIGGFLLTILISALGVGTEPLWAGEPHSEFDDFSELDLDALLNSTVITASKYAQKSSESPVSVSIITAEQIAASGARSIPELLLSTPGLEVITNTASCFDVSARGLNTIPSNNMLVMIDGRSVYADFYGMTLWEFLPVSLEEIRSIEIIKGPGSALYGANAFAGVINIITYKPGENDATILNVKASHVGEELSSFVHGNSYGPLSWKLSGGWETTQNWETEYQEEEMSRFNGEAIYRLNDEASISLFTGNSNGFMNMSTGSTIINMDGQYQLAGADLRWKNVSLRYFWTEWHLDGNFLDLISINDIGTLDNGIHDVEFQHSFSVEPSNFVLWGGNFRRKEVKWTLFQNSEEQNLHSAFLYDEWRPRGNLLFSLGVRYDDHPLVGEHIAPRGGIVYKPHENHALRLTYGEAYRDPTFLESYGRAEIELIPTVNILVHGNEALNSEEIRSLELGYQGLLTKNVLGSVALYRNRIREVVQLSSLAYFPAPPFPEGIPSEFGFTNKGGWDIAGVETSLDALITEWMKTRFGYSYIWAEDKDTGDRKISTPRHTLVGELILMPHAIHSISLMGRYRSATEWDLTNFNTMETEGPGDEYFVMDARWRIRPRSRGVQAIVGVDNILDRRYRDHPWTIEFRRRIYTSLCVEF</sequence>
<evidence type="ECO:0000256" key="6">
    <source>
        <dbReference type="ARBA" id="ARBA00023077"/>
    </source>
</evidence>
<evidence type="ECO:0000313" key="15">
    <source>
        <dbReference type="Proteomes" id="UP000777784"/>
    </source>
</evidence>
<evidence type="ECO:0000256" key="11">
    <source>
        <dbReference type="RuleBase" id="RU003357"/>
    </source>
</evidence>